<feature type="domain" description="N-acetyltransferase" evidence="1">
    <location>
        <begin position="1"/>
        <end position="160"/>
    </location>
</feature>
<dbReference type="EMBL" id="JAHRWL010000001">
    <property type="protein sequence ID" value="MBV2359211.1"/>
    <property type="molecule type" value="Genomic_DNA"/>
</dbReference>
<keyword evidence="3" id="KW-1185">Reference proteome</keyword>
<dbReference type="PANTHER" id="PTHR43138:SF1">
    <property type="entry name" value="N-ACETYLTRANSFERASE ACA1"/>
    <property type="match status" value="1"/>
</dbReference>
<gene>
    <name evidence="2" type="ORF">KUH32_05470</name>
</gene>
<dbReference type="Pfam" id="PF00583">
    <property type="entry name" value="Acetyltransf_1"/>
    <property type="match status" value="1"/>
</dbReference>
<evidence type="ECO:0000313" key="2">
    <source>
        <dbReference type="EMBL" id="MBV2359211.1"/>
    </source>
</evidence>
<sequence>MRIRAYETRDAVAVTAMLMPVFRAGDTYTIDPEIAPDAALAYWTGPERHVFVVEDDGRLLGTYYVVRNQKGGGSHVCNCGFVTDPQARGKGVARAMLDHALAKARELGFRAMQFNFVVATNTRAIAIWEGAGFEVVGRLPGAFRHPEQGYVDALVMYRAL</sequence>
<dbReference type="CDD" id="cd04301">
    <property type="entry name" value="NAT_SF"/>
    <property type="match status" value="1"/>
</dbReference>
<dbReference type="PROSITE" id="PS51186">
    <property type="entry name" value="GNAT"/>
    <property type="match status" value="1"/>
</dbReference>
<dbReference type="InterPro" id="IPR000182">
    <property type="entry name" value="GNAT_dom"/>
</dbReference>
<protein>
    <submittedName>
        <fullName evidence="2">GNAT family N-acetyltransferase</fullName>
    </submittedName>
</protein>
<dbReference type="Proteomes" id="UP001166293">
    <property type="component" value="Unassembled WGS sequence"/>
</dbReference>
<evidence type="ECO:0000259" key="1">
    <source>
        <dbReference type="PROSITE" id="PS51186"/>
    </source>
</evidence>
<comment type="caution">
    <text evidence="2">The sequence shown here is derived from an EMBL/GenBank/DDBJ whole genome shotgun (WGS) entry which is preliminary data.</text>
</comment>
<organism evidence="2 3">
    <name type="scientific">Thalassococcus arenae</name>
    <dbReference type="NCBI Taxonomy" id="2851652"/>
    <lineage>
        <taxon>Bacteria</taxon>
        <taxon>Pseudomonadati</taxon>
        <taxon>Pseudomonadota</taxon>
        <taxon>Alphaproteobacteria</taxon>
        <taxon>Rhodobacterales</taxon>
        <taxon>Roseobacteraceae</taxon>
        <taxon>Thalassococcus</taxon>
    </lineage>
</organism>
<accession>A0ABS6N5C6</accession>
<evidence type="ECO:0000313" key="3">
    <source>
        <dbReference type="Proteomes" id="UP001166293"/>
    </source>
</evidence>
<name>A0ABS6N5C6_9RHOB</name>
<dbReference type="PANTHER" id="PTHR43138">
    <property type="entry name" value="ACETYLTRANSFERASE, GNAT FAMILY"/>
    <property type="match status" value="1"/>
</dbReference>
<dbReference type="InterPro" id="IPR052742">
    <property type="entry name" value="Mito_N-acetyltransferase"/>
</dbReference>
<proteinExistence type="predicted"/>
<dbReference type="RefSeq" id="WP_217777035.1">
    <property type="nucleotide sequence ID" value="NZ_JAHRWL010000001.1"/>
</dbReference>
<reference evidence="2" key="1">
    <citation type="submission" date="2021-06" db="EMBL/GenBank/DDBJ databases">
        <title>Thalassococcus sp. CAU 1522 isolated from sea sand, Republic of Korea.</title>
        <authorList>
            <person name="Kim W."/>
        </authorList>
    </citation>
    <scope>NUCLEOTIDE SEQUENCE</scope>
    <source>
        <strain evidence="2">CAU 1522</strain>
    </source>
</reference>